<evidence type="ECO:0000313" key="2">
    <source>
        <dbReference type="Proteomes" id="UP000032309"/>
    </source>
</evidence>
<evidence type="ECO:0000313" key="1">
    <source>
        <dbReference type="EMBL" id="GAN32958.1"/>
    </source>
</evidence>
<reference evidence="2" key="1">
    <citation type="journal article" date="2015" name="Genome Announc.">
        <title>Draft Genome Sequence of an Anaerobic Ammonium-Oxidizing Bacterium, "Candidatus Brocadia sinica".</title>
        <authorList>
            <person name="Oshiki M."/>
            <person name="Shinyako-Hata K."/>
            <person name="Satoh H."/>
            <person name="Okabe S."/>
        </authorList>
    </citation>
    <scope>NUCLEOTIDE SEQUENCE [LARGE SCALE GENOMIC DNA]</scope>
    <source>
        <strain evidence="2">JPN1</strain>
    </source>
</reference>
<comment type="caution">
    <text evidence="1">The sequence shown here is derived from an EMBL/GenBank/DDBJ whole genome shotgun (WGS) entry which is preliminary data.</text>
</comment>
<organism evidence="1 2">
    <name type="scientific">Candidatus Brocadia sinica JPN1</name>
    <dbReference type="NCBI Taxonomy" id="1197129"/>
    <lineage>
        <taxon>Bacteria</taxon>
        <taxon>Pseudomonadati</taxon>
        <taxon>Planctomycetota</taxon>
        <taxon>Candidatus Brocadiia</taxon>
        <taxon>Candidatus Brocadiales</taxon>
        <taxon>Candidatus Brocadiaceae</taxon>
        <taxon>Candidatus Brocadia</taxon>
    </lineage>
</organism>
<keyword evidence="2" id="KW-1185">Reference proteome</keyword>
<accession>A0ABQ0JWA0</accession>
<name>A0ABQ0JWA0_9BACT</name>
<protein>
    <submittedName>
        <fullName evidence="1">Uncharacterized protein</fullName>
    </submittedName>
</protein>
<dbReference type="EMBL" id="BAFN01000001">
    <property type="protein sequence ID" value="GAN32958.1"/>
    <property type="molecule type" value="Genomic_DNA"/>
</dbReference>
<gene>
    <name evidence="1" type="ORF">BROSI_A1474</name>
</gene>
<proteinExistence type="predicted"/>
<dbReference type="Proteomes" id="UP000032309">
    <property type="component" value="Unassembled WGS sequence"/>
</dbReference>
<sequence length="55" mass="6324">MVSSSILNMIFTAEYAKDAGKTLKLKTCSRQVQELKFFLKNLCEFCALCGEMNYY</sequence>